<dbReference type="GO" id="GO:0003677">
    <property type="term" value="F:DNA binding"/>
    <property type="evidence" value="ECO:0007669"/>
    <property type="project" value="InterPro"/>
</dbReference>
<dbReference type="Pfam" id="PF05443">
    <property type="entry name" value="ROS_MUCR"/>
    <property type="match status" value="1"/>
</dbReference>
<protein>
    <recommendedName>
        <fullName evidence="4">ROS/MUCR transcriptional regulator protein</fullName>
    </recommendedName>
</protein>
<name>A0A919J705_9ACTN</name>
<dbReference type="EMBL" id="BOMM01000070">
    <property type="protein sequence ID" value="GIE15670.1"/>
    <property type="molecule type" value="Genomic_DNA"/>
</dbReference>
<dbReference type="GO" id="GO:0006355">
    <property type="term" value="P:regulation of DNA-templated transcription"/>
    <property type="evidence" value="ECO:0007669"/>
    <property type="project" value="InterPro"/>
</dbReference>
<dbReference type="AlphaFoldDB" id="A0A919J705"/>
<accession>A0A919J705</accession>
<keyword evidence="3" id="KW-1185">Reference proteome</keyword>
<organism evidence="2 3">
    <name type="scientific">Paractinoplanes ferrugineus</name>
    <dbReference type="NCBI Taxonomy" id="113564"/>
    <lineage>
        <taxon>Bacteria</taxon>
        <taxon>Bacillati</taxon>
        <taxon>Actinomycetota</taxon>
        <taxon>Actinomycetes</taxon>
        <taxon>Micromonosporales</taxon>
        <taxon>Micromonosporaceae</taxon>
        <taxon>Paractinoplanes</taxon>
    </lineage>
</organism>
<dbReference type="InterPro" id="IPR041920">
    <property type="entry name" value="ROS/MUCR_sf"/>
</dbReference>
<comment type="caution">
    <text evidence="2">The sequence shown here is derived from an EMBL/GenBank/DDBJ whole genome shotgun (WGS) entry which is preliminary data.</text>
</comment>
<dbReference type="RefSeq" id="WP_203822027.1">
    <property type="nucleotide sequence ID" value="NZ_BAAABP010000015.1"/>
</dbReference>
<dbReference type="Proteomes" id="UP000598174">
    <property type="component" value="Unassembled WGS sequence"/>
</dbReference>
<dbReference type="InterPro" id="IPR008807">
    <property type="entry name" value="ROS_MUCR"/>
</dbReference>
<dbReference type="Gene3D" id="1.10.10.1550">
    <property type="entry name" value="ROS/MUCR transcriptional regulator protein"/>
    <property type="match status" value="1"/>
</dbReference>
<dbReference type="GO" id="GO:0008270">
    <property type="term" value="F:zinc ion binding"/>
    <property type="evidence" value="ECO:0007669"/>
    <property type="project" value="InterPro"/>
</dbReference>
<evidence type="ECO:0000256" key="1">
    <source>
        <dbReference type="ARBA" id="ARBA00007031"/>
    </source>
</evidence>
<comment type="similarity">
    <text evidence="1">Belongs to the ros/MucR family.</text>
</comment>
<evidence type="ECO:0008006" key="4">
    <source>
        <dbReference type="Google" id="ProtNLM"/>
    </source>
</evidence>
<gene>
    <name evidence="2" type="ORF">Afe05nite_75100</name>
</gene>
<evidence type="ECO:0000313" key="2">
    <source>
        <dbReference type="EMBL" id="GIE15670.1"/>
    </source>
</evidence>
<evidence type="ECO:0000313" key="3">
    <source>
        <dbReference type="Proteomes" id="UP000598174"/>
    </source>
</evidence>
<sequence length="271" mass="29649">MGAAAGFRHGHLWELPDGTGLHARPGELTVEDATGRLCCHLCGRWYTSLGSHVRAHGYTAESYRAAMDLYAGEPLIARTLSASIRDRQAGRYHRSEELREVFAAGAARLRGRARDVRSRPEPAQRVNRRRAALEAGRRTVATRRAQELAARLGDMTLAEYLRSAYADGASMETLAAVTGLGRVRLRAALDDAGVAVRPVGTNTPEGRRSRALSADRAAAERVGTDDLPTWLADRHTAGWSLVRLAAAVGHSTHWVRWRLERNSAPVLRHLG</sequence>
<reference evidence="2" key="1">
    <citation type="submission" date="2021-01" db="EMBL/GenBank/DDBJ databases">
        <title>Whole genome shotgun sequence of Actinoplanes ferrugineus NBRC 15555.</title>
        <authorList>
            <person name="Komaki H."/>
            <person name="Tamura T."/>
        </authorList>
    </citation>
    <scope>NUCLEOTIDE SEQUENCE</scope>
    <source>
        <strain evidence="2">NBRC 15555</strain>
    </source>
</reference>
<proteinExistence type="inferred from homology"/>